<dbReference type="GO" id="GO:0031177">
    <property type="term" value="F:phosphopantetheine binding"/>
    <property type="evidence" value="ECO:0007669"/>
    <property type="project" value="InterPro"/>
</dbReference>
<dbReference type="SMART" id="SM00823">
    <property type="entry name" value="PKS_PP"/>
    <property type="match status" value="1"/>
</dbReference>
<dbReference type="Pfam" id="PF00550">
    <property type="entry name" value="PP-binding"/>
    <property type="match status" value="1"/>
</dbReference>
<dbReference type="AlphaFoldDB" id="A0A9P5CQ39"/>
<dbReference type="OrthoDB" id="429813at2759"/>
<feature type="domain" description="Carrier" evidence="3">
    <location>
        <begin position="415"/>
        <end position="492"/>
    </location>
</feature>
<accession>A0A9P5CQ39</accession>
<dbReference type="PANTHER" id="PTHR43439">
    <property type="entry name" value="PHENYLACETATE-COENZYME A LIGASE"/>
    <property type="match status" value="1"/>
</dbReference>
<dbReference type="PANTHER" id="PTHR43439:SF2">
    <property type="entry name" value="ENZYME, PUTATIVE (JCVI)-RELATED"/>
    <property type="match status" value="1"/>
</dbReference>
<dbReference type="SUPFAM" id="SSF56801">
    <property type="entry name" value="Acetyl-CoA synthetase-like"/>
    <property type="match status" value="1"/>
</dbReference>
<organism evidence="4 5">
    <name type="scientific">Cryphonectria parasitica (strain ATCC 38755 / EP155)</name>
    <dbReference type="NCBI Taxonomy" id="660469"/>
    <lineage>
        <taxon>Eukaryota</taxon>
        <taxon>Fungi</taxon>
        <taxon>Dikarya</taxon>
        <taxon>Ascomycota</taxon>
        <taxon>Pezizomycotina</taxon>
        <taxon>Sordariomycetes</taxon>
        <taxon>Sordariomycetidae</taxon>
        <taxon>Diaporthales</taxon>
        <taxon>Cryphonectriaceae</taxon>
        <taxon>Cryphonectria-Endothia species complex</taxon>
        <taxon>Cryphonectria</taxon>
    </lineage>
</organism>
<protein>
    <recommendedName>
        <fullName evidence="3">Carrier domain-containing protein</fullName>
    </recommendedName>
</protein>
<dbReference type="Pfam" id="PF00501">
    <property type="entry name" value="AMP-binding"/>
    <property type="match status" value="1"/>
</dbReference>
<dbReference type="InterPro" id="IPR020806">
    <property type="entry name" value="PKS_PP-bd"/>
</dbReference>
<keyword evidence="2" id="KW-0597">Phosphoprotein</keyword>
<dbReference type="SUPFAM" id="SSF51735">
    <property type="entry name" value="NAD(P)-binding Rossmann-fold domains"/>
    <property type="match status" value="1"/>
</dbReference>
<evidence type="ECO:0000313" key="4">
    <source>
        <dbReference type="EMBL" id="KAF3765635.1"/>
    </source>
</evidence>
<gene>
    <name evidence="4" type="ORF">M406DRAFT_36648</name>
</gene>
<evidence type="ECO:0000256" key="2">
    <source>
        <dbReference type="ARBA" id="ARBA00022553"/>
    </source>
</evidence>
<sequence>SDSPTITTTKSPKPGDIAYLFHTSGTSSGLPKPIPQTHHAAVGVLPRLTGGESHASFSTTPLYHGGIADCLRAWSSGAMIHLFPGTQPITAVNVLRAVDRANAYLQGAYPAKYFTSVPYVLQSLVSGSSIHEDDAEAAAAGMNVLQSMDLVGVGGAALPPSLGDDLVSNGVKLISRFGSAECGFLLSSHRDYATDREWSWLRADPSLQPEYYDFMPQTEQQEGEDGPQLFEFVVKPHWPHRGKTNRPDGSFATADLFEQHPTIPNAWRYHSRADAQITLVNGKKFDPAPVEAELLASAVGRRALEDAMIFGTGRDAPGLLLVTKRGVDYVNNQQVIDDVWPVIEKMNSQAQGHAKIGRGSIVVVMDKNGGTTALPKSSKGTILRRQAEKLFKYDIEGVYGDGATLGGSPPQKVNVPDSKVLEELTKLFSNVLGRRVSPTGDLFAQGVDSIACSRLRNSISRAFFDTDKKLPLNIIYEQGSIDQLSKYILRCRNAADSTMTLNGIAAEEDTDEEQLMLDLVEKYRHAIQAPTGSFDHQNKRVVVLTGATGFLGAHILDLLLQDAKVSKVFCLVRTQSHDDGVRRIKKSLKSRGLATVNMEHEQGTRLVCMPCAISKPRLGLEDSDWTQLTSQATMIIHSAWSVNFSLRLKSFEDQLSGLHNLLELRDATGGAAARFVFISSIAAVSSARSAAERAIPETLSSEPEDASPLGYSRSKWVAENICTTAKVGGSVSPPTINVDSTLPAQEKSPIVIIRVGQLCGNKHGVWNMTEAYPIMLSSAKITNCLPDLGEEPLSWLPADVAARAVLDISFNEALDGPAHGSKYHQRTPVYHVLNPHQGPMWSEMVGWIADEMSTDNVTGAHKIQIVSPQTWLHQLETALEHGNHPARSLLHLWKSMYAHSDDHHESLSVVFDVKRAEAASEVMRRVQPLEKEAVMSMWAWIEKNIYILDSVTC</sequence>
<keyword evidence="5" id="KW-1185">Reference proteome</keyword>
<dbReference type="InterPro" id="IPR051414">
    <property type="entry name" value="Adenylate-forming_Reductase"/>
</dbReference>
<dbReference type="Pfam" id="PF07993">
    <property type="entry name" value="NAD_binding_4"/>
    <property type="match status" value="1"/>
</dbReference>
<keyword evidence="1" id="KW-0596">Phosphopantetheine</keyword>
<evidence type="ECO:0000313" key="5">
    <source>
        <dbReference type="Proteomes" id="UP000803844"/>
    </source>
</evidence>
<dbReference type="Pfam" id="PF23562">
    <property type="entry name" value="AMP-binding_C_3"/>
    <property type="match status" value="1"/>
</dbReference>
<dbReference type="PROSITE" id="PS50075">
    <property type="entry name" value="CARRIER"/>
    <property type="match status" value="1"/>
</dbReference>
<dbReference type="EMBL" id="MU032347">
    <property type="protein sequence ID" value="KAF3765635.1"/>
    <property type="molecule type" value="Genomic_DNA"/>
</dbReference>
<reference evidence="4" key="1">
    <citation type="journal article" date="2020" name="Phytopathology">
        <title>Genome sequence of the chestnut blight fungus Cryphonectria parasitica EP155: A fundamental resource for an archetypical invasive plant pathogen.</title>
        <authorList>
            <person name="Crouch J.A."/>
            <person name="Dawe A."/>
            <person name="Aerts A."/>
            <person name="Barry K."/>
            <person name="Churchill A.C.L."/>
            <person name="Grimwood J."/>
            <person name="Hillman B."/>
            <person name="Milgroom M.G."/>
            <person name="Pangilinan J."/>
            <person name="Smith M."/>
            <person name="Salamov A."/>
            <person name="Schmutz J."/>
            <person name="Yadav J."/>
            <person name="Grigoriev I.V."/>
            <person name="Nuss D."/>
        </authorList>
    </citation>
    <scope>NUCLEOTIDE SEQUENCE</scope>
    <source>
        <strain evidence="4">EP155</strain>
    </source>
</reference>
<dbReference type="InterPro" id="IPR036736">
    <property type="entry name" value="ACP-like_sf"/>
</dbReference>
<dbReference type="InterPro" id="IPR042099">
    <property type="entry name" value="ANL_N_sf"/>
</dbReference>
<comment type="caution">
    <text evidence="4">The sequence shown here is derived from an EMBL/GenBank/DDBJ whole genome shotgun (WGS) entry which is preliminary data.</text>
</comment>
<evidence type="ECO:0000256" key="1">
    <source>
        <dbReference type="ARBA" id="ARBA00022450"/>
    </source>
</evidence>
<dbReference type="GeneID" id="63841134"/>
<feature type="non-terminal residue" evidence="4">
    <location>
        <position position="1"/>
    </location>
</feature>
<evidence type="ECO:0000259" key="3">
    <source>
        <dbReference type="PROSITE" id="PS50075"/>
    </source>
</evidence>
<dbReference type="InterPro" id="IPR013120">
    <property type="entry name" value="FAR_NAD-bd"/>
</dbReference>
<dbReference type="InterPro" id="IPR036291">
    <property type="entry name" value="NAD(P)-bd_dom_sf"/>
</dbReference>
<dbReference type="Gene3D" id="1.10.1200.10">
    <property type="entry name" value="ACP-like"/>
    <property type="match status" value="1"/>
</dbReference>
<dbReference type="InterPro" id="IPR000873">
    <property type="entry name" value="AMP-dep_synth/lig_dom"/>
</dbReference>
<dbReference type="Gene3D" id="3.40.50.720">
    <property type="entry name" value="NAD(P)-binding Rossmann-like Domain"/>
    <property type="match status" value="1"/>
</dbReference>
<dbReference type="InterPro" id="IPR009081">
    <property type="entry name" value="PP-bd_ACP"/>
</dbReference>
<dbReference type="RefSeq" id="XP_040776596.1">
    <property type="nucleotide sequence ID" value="XM_040924005.1"/>
</dbReference>
<dbReference type="Proteomes" id="UP000803844">
    <property type="component" value="Unassembled WGS sequence"/>
</dbReference>
<dbReference type="SUPFAM" id="SSF47336">
    <property type="entry name" value="ACP-like"/>
    <property type="match status" value="1"/>
</dbReference>
<proteinExistence type="predicted"/>
<name>A0A9P5CQ39_CRYP1</name>
<dbReference type="Gene3D" id="3.40.50.12780">
    <property type="entry name" value="N-terminal domain of ligase-like"/>
    <property type="match status" value="1"/>
</dbReference>